<dbReference type="InterPro" id="IPR000847">
    <property type="entry name" value="LysR_HTH_N"/>
</dbReference>
<dbReference type="PANTHER" id="PTHR30126:SF91">
    <property type="entry name" value="LYSR FAMILY TRANSCRIPTIONAL REGULATOR"/>
    <property type="match status" value="1"/>
</dbReference>
<dbReference type="PROSITE" id="PS50931">
    <property type="entry name" value="HTH_LYSR"/>
    <property type="match status" value="1"/>
</dbReference>
<dbReference type="GO" id="GO:0003700">
    <property type="term" value="F:DNA-binding transcription factor activity"/>
    <property type="evidence" value="ECO:0007669"/>
    <property type="project" value="InterPro"/>
</dbReference>
<dbReference type="SUPFAM" id="SSF53850">
    <property type="entry name" value="Periplasmic binding protein-like II"/>
    <property type="match status" value="1"/>
</dbReference>
<evidence type="ECO:0000313" key="6">
    <source>
        <dbReference type="EMBL" id="TCT28140.1"/>
    </source>
</evidence>
<protein>
    <submittedName>
        <fullName evidence="6">Transcriptional regulator</fullName>
    </submittedName>
</protein>
<accession>A0A4V2V315</accession>
<gene>
    <name evidence="6" type="ORF">EC835_1207</name>
</gene>
<dbReference type="OrthoDB" id="196624at2"/>
<comment type="caution">
    <text evidence="6">The sequence shown here is derived from an EMBL/GenBank/DDBJ whole genome shotgun (WGS) entry which is preliminary data.</text>
</comment>
<evidence type="ECO:0000256" key="4">
    <source>
        <dbReference type="ARBA" id="ARBA00023163"/>
    </source>
</evidence>
<dbReference type="AlphaFoldDB" id="A0A4V2V315"/>
<proteinExistence type="inferred from homology"/>
<dbReference type="PRINTS" id="PR00039">
    <property type="entry name" value="HTHLYSR"/>
</dbReference>
<evidence type="ECO:0000256" key="1">
    <source>
        <dbReference type="ARBA" id="ARBA00009437"/>
    </source>
</evidence>
<dbReference type="Gene3D" id="3.40.190.290">
    <property type="match status" value="1"/>
</dbReference>
<comment type="similarity">
    <text evidence="1">Belongs to the LysR transcriptional regulatory family.</text>
</comment>
<keyword evidence="3" id="KW-0238">DNA-binding</keyword>
<evidence type="ECO:0000256" key="3">
    <source>
        <dbReference type="ARBA" id="ARBA00023125"/>
    </source>
</evidence>
<reference evidence="6 7" key="1">
    <citation type="submission" date="2019-03" db="EMBL/GenBank/DDBJ databases">
        <title>Genomic analyses of the natural microbiome of Caenorhabditis elegans.</title>
        <authorList>
            <person name="Samuel B."/>
        </authorList>
    </citation>
    <scope>NUCLEOTIDE SEQUENCE [LARGE SCALE GENOMIC DNA]</scope>
    <source>
        <strain evidence="6 7">JUb102</strain>
    </source>
</reference>
<dbReference type="RefSeq" id="WP_132497341.1">
    <property type="nucleotide sequence ID" value="NZ_SMAS01000020.1"/>
</dbReference>
<dbReference type="Gene3D" id="1.10.10.10">
    <property type="entry name" value="Winged helix-like DNA-binding domain superfamily/Winged helix DNA-binding domain"/>
    <property type="match status" value="1"/>
</dbReference>
<dbReference type="GO" id="GO:0000976">
    <property type="term" value="F:transcription cis-regulatory region binding"/>
    <property type="evidence" value="ECO:0007669"/>
    <property type="project" value="TreeGrafter"/>
</dbReference>
<evidence type="ECO:0000259" key="5">
    <source>
        <dbReference type="PROSITE" id="PS50931"/>
    </source>
</evidence>
<dbReference type="InterPro" id="IPR036390">
    <property type="entry name" value="WH_DNA-bd_sf"/>
</dbReference>
<name>A0A4V2V315_9GAMM</name>
<organism evidence="6 7">
    <name type="scientific">Providencia alcalifaciens</name>
    <dbReference type="NCBI Taxonomy" id="126385"/>
    <lineage>
        <taxon>Bacteria</taxon>
        <taxon>Pseudomonadati</taxon>
        <taxon>Pseudomonadota</taxon>
        <taxon>Gammaproteobacteria</taxon>
        <taxon>Enterobacterales</taxon>
        <taxon>Morganellaceae</taxon>
        <taxon>Providencia</taxon>
    </lineage>
</organism>
<dbReference type="InterPro" id="IPR005119">
    <property type="entry name" value="LysR_subst-bd"/>
</dbReference>
<dbReference type="EMBL" id="SMAS01000020">
    <property type="protein sequence ID" value="TCT28140.1"/>
    <property type="molecule type" value="Genomic_DNA"/>
</dbReference>
<dbReference type="InterPro" id="IPR036388">
    <property type="entry name" value="WH-like_DNA-bd_sf"/>
</dbReference>
<sequence>MLKLYSPESLWAFVEVVSLNSFTLAAHKLGKSQSTISTAIANLEIDLGFSLFDRSFRKPILTNEGKKIYSYALDIIDANENLRTLAYGLTEAIEPCLTLVLTDSYIAPQAQLMQEFAMKFPDVELECIIAEDADAITHIQNGRAHFGIILSMRDYPFDIIAKRLTQKAHLSVYVANSHPLASIPNLSIQDLSGYRQLCLHNIYNAQKPLSQKRWSAPQYLMLMEMAIQQYGWAELPHDLVKLYGQKQLTQLSLSDYPKIVPLDLIWSRKMLLGTVGNWITNRFSYS</sequence>
<dbReference type="PANTHER" id="PTHR30126">
    <property type="entry name" value="HTH-TYPE TRANSCRIPTIONAL REGULATOR"/>
    <property type="match status" value="1"/>
</dbReference>
<dbReference type="SUPFAM" id="SSF46785">
    <property type="entry name" value="Winged helix' DNA-binding domain"/>
    <property type="match status" value="1"/>
</dbReference>
<dbReference type="CDD" id="cd05466">
    <property type="entry name" value="PBP2_LTTR_substrate"/>
    <property type="match status" value="1"/>
</dbReference>
<dbReference type="Proteomes" id="UP000295055">
    <property type="component" value="Unassembled WGS sequence"/>
</dbReference>
<dbReference type="Pfam" id="PF03466">
    <property type="entry name" value="LysR_substrate"/>
    <property type="match status" value="1"/>
</dbReference>
<keyword evidence="4" id="KW-0804">Transcription</keyword>
<keyword evidence="2" id="KW-0805">Transcription regulation</keyword>
<feature type="domain" description="HTH lysR-type" evidence="5">
    <location>
        <begin position="12"/>
        <end position="62"/>
    </location>
</feature>
<evidence type="ECO:0000256" key="2">
    <source>
        <dbReference type="ARBA" id="ARBA00023015"/>
    </source>
</evidence>
<dbReference type="Pfam" id="PF00126">
    <property type="entry name" value="HTH_1"/>
    <property type="match status" value="1"/>
</dbReference>
<evidence type="ECO:0000313" key="7">
    <source>
        <dbReference type="Proteomes" id="UP000295055"/>
    </source>
</evidence>